<dbReference type="SMART" id="SM00642">
    <property type="entry name" value="Aamy"/>
    <property type="match status" value="1"/>
</dbReference>
<evidence type="ECO:0000313" key="6">
    <source>
        <dbReference type="Proteomes" id="UP000190080"/>
    </source>
</evidence>
<dbReference type="Gene3D" id="3.20.20.80">
    <property type="entry name" value="Glycosidases"/>
    <property type="match status" value="1"/>
</dbReference>
<dbReference type="RefSeq" id="WP_079425883.1">
    <property type="nucleotide sequence ID" value="NZ_MZGV01000036.1"/>
</dbReference>
<gene>
    <name evidence="5" type="primary">apu</name>
    <name evidence="5" type="ORF">CLORY_30030</name>
</gene>
<evidence type="ECO:0000256" key="3">
    <source>
        <dbReference type="ARBA" id="ARBA00023295"/>
    </source>
</evidence>
<accession>A0A1V4IJE4</accession>
<evidence type="ECO:0000259" key="4">
    <source>
        <dbReference type="SMART" id="SM00642"/>
    </source>
</evidence>
<dbReference type="InterPro" id="IPR013783">
    <property type="entry name" value="Ig-like_fold"/>
</dbReference>
<dbReference type="InterPro" id="IPR013780">
    <property type="entry name" value="Glyco_hydro_b"/>
</dbReference>
<dbReference type="SUPFAM" id="SSF51445">
    <property type="entry name" value="(Trans)glycosidases"/>
    <property type="match status" value="1"/>
</dbReference>
<dbReference type="Pfam" id="PF00128">
    <property type="entry name" value="Alpha-amylase"/>
    <property type="match status" value="1"/>
</dbReference>
<dbReference type="EMBL" id="MZGV01000036">
    <property type="protein sequence ID" value="OPJ60029.1"/>
    <property type="molecule type" value="Genomic_DNA"/>
</dbReference>
<dbReference type="InterPro" id="IPR014756">
    <property type="entry name" value="Ig_E-set"/>
</dbReference>
<comment type="caution">
    <text evidence="5">The sequence shown here is derived from an EMBL/GenBank/DDBJ whole genome shotgun (WGS) entry which is preliminary data.</text>
</comment>
<dbReference type="CDD" id="cd11338">
    <property type="entry name" value="AmyAc_CMD"/>
    <property type="match status" value="1"/>
</dbReference>
<evidence type="ECO:0000256" key="1">
    <source>
        <dbReference type="ARBA" id="ARBA00008061"/>
    </source>
</evidence>
<evidence type="ECO:0000313" key="5">
    <source>
        <dbReference type="EMBL" id="OPJ60029.1"/>
    </source>
</evidence>
<dbReference type="Gene3D" id="3.90.400.10">
    <property type="entry name" value="Oligo-1,6-glucosidase, Domain 2"/>
    <property type="match status" value="1"/>
</dbReference>
<dbReference type="InterPro" id="IPR004185">
    <property type="entry name" value="Glyco_hydro_13_lg-like_dom"/>
</dbReference>
<organism evidence="5 6">
    <name type="scientific">Clostridium oryzae</name>
    <dbReference type="NCBI Taxonomy" id="1450648"/>
    <lineage>
        <taxon>Bacteria</taxon>
        <taxon>Bacillati</taxon>
        <taxon>Bacillota</taxon>
        <taxon>Clostridia</taxon>
        <taxon>Eubacteriales</taxon>
        <taxon>Clostridiaceae</taxon>
        <taxon>Clostridium</taxon>
    </lineage>
</organism>
<reference evidence="5 6" key="1">
    <citation type="submission" date="2017-03" db="EMBL/GenBank/DDBJ databases">
        <title>Genome sequence of Clostridium oryzae DSM 28571.</title>
        <authorList>
            <person name="Poehlein A."/>
            <person name="Daniel R."/>
        </authorList>
    </citation>
    <scope>NUCLEOTIDE SEQUENCE [LARGE SCALE GENOMIC DNA]</scope>
    <source>
        <strain evidence="5 6">DSM 28571</strain>
    </source>
</reference>
<comment type="similarity">
    <text evidence="1">Belongs to the glycosyl hydrolase 13 family.</text>
</comment>
<dbReference type="Gene3D" id="2.60.40.1180">
    <property type="entry name" value="Golgi alpha-mannosidase II"/>
    <property type="match status" value="1"/>
</dbReference>
<dbReference type="Gene3D" id="2.60.40.10">
    <property type="entry name" value="Immunoglobulins"/>
    <property type="match status" value="1"/>
</dbReference>
<proteinExistence type="inferred from homology"/>
<dbReference type="SUPFAM" id="SSF81296">
    <property type="entry name" value="E set domains"/>
    <property type="match status" value="1"/>
</dbReference>
<dbReference type="Proteomes" id="UP000190080">
    <property type="component" value="Unassembled WGS sequence"/>
</dbReference>
<dbReference type="AlphaFoldDB" id="A0A1V4IJE4"/>
<dbReference type="InterPro" id="IPR017853">
    <property type="entry name" value="GH"/>
</dbReference>
<dbReference type="InterPro" id="IPR045857">
    <property type="entry name" value="O16G_dom_2"/>
</dbReference>
<protein>
    <submittedName>
        <fullName evidence="5">Amylopullulanase</fullName>
    </submittedName>
</protein>
<keyword evidence="3" id="KW-0326">Glycosidase</keyword>
<dbReference type="InterPro" id="IPR006047">
    <property type="entry name" value="GH13_cat_dom"/>
</dbReference>
<dbReference type="CDD" id="cd02857">
    <property type="entry name" value="E_set_CDase_PDE_N"/>
    <property type="match status" value="1"/>
</dbReference>
<evidence type="ECO:0000256" key="2">
    <source>
        <dbReference type="ARBA" id="ARBA00022801"/>
    </source>
</evidence>
<keyword evidence="6" id="KW-1185">Reference proteome</keyword>
<feature type="domain" description="Glycosyl hydrolase family 13 catalytic" evidence="4">
    <location>
        <begin position="162"/>
        <end position="566"/>
    </location>
</feature>
<dbReference type="PANTHER" id="PTHR10357">
    <property type="entry name" value="ALPHA-AMYLASE FAMILY MEMBER"/>
    <property type="match status" value="1"/>
</dbReference>
<sequence length="658" mass="75787">MKFNSVQFDSRDIKCKTPFGAQVQGTKIKFTLSAVPKMIIKARLVVEIQKIVGNLDKVSYYDTIKYPLMKSEADADREYWSCTVKFNNMNVYGYYFELVTDTTTIYYGNNEQNFSHSVFDLKGTNGLGKIYTRKDKVIRYTQNIYDSEFKTPEWAKDAIYYYIFPERFKNGDKSNDPKPGIRKFYGNQDVEFHKNWLDRPYTAGAEGADNVNGNDFFGGDLEGIRQKLGYLKELGINTLYINPIFQAVSNHKYDTTDYMKVDEAFGSNEELKNLIEEAREKGIRIILDTSLNHCGADSIYMDRYGKYEGKGAFKGEKIQKDSPYYSWFSFNKEADKPDDKYENWLGATSLAKFAEVDSYKDFAYRDENSVTKFWLNFGIAGWRMDVTPWKSDIFWKEWRREVKLKNPEALTICETWFDCSKYLLGDKFDSAMNYLFRYPIMEYANGGEAADFVNILEMQRENYPEEALYALMNLLSTHDTARALFEFGYREAGDNKETIELAKKKLLLCALFQMTYVGAPTIYYGDEVGVTGGEDPGNRATFPWEEDGGKPDYSLLNEFKKLTKLRNENRVLRRGSVEFIYVDKNVIVMLRRLDSTCALIAVNNSKDNKSVELNVSNYKLPNIFKNALKDHDSIEVCGNSLGIKVGAISGVVYLSCID</sequence>
<name>A0A1V4IJE4_9CLOT</name>
<dbReference type="STRING" id="1450648.CLORY_30030"/>
<keyword evidence="2" id="KW-0378">Hydrolase</keyword>
<dbReference type="GO" id="GO:0005975">
    <property type="term" value="P:carbohydrate metabolic process"/>
    <property type="evidence" value="ECO:0007669"/>
    <property type="project" value="InterPro"/>
</dbReference>
<dbReference type="SUPFAM" id="SSF51011">
    <property type="entry name" value="Glycosyl hydrolase domain"/>
    <property type="match status" value="1"/>
</dbReference>
<dbReference type="PANTHER" id="PTHR10357:SF210">
    <property type="entry name" value="MALTODEXTRIN GLUCOSIDASE"/>
    <property type="match status" value="1"/>
</dbReference>
<dbReference type="OrthoDB" id="9805159at2"/>
<dbReference type="GO" id="GO:0004553">
    <property type="term" value="F:hydrolase activity, hydrolyzing O-glycosyl compounds"/>
    <property type="evidence" value="ECO:0007669"/>
    <property type="project" value="InterPro"/>
</dbReference>